<proteinExistence type="predicted"/>
<evidence type="ECO:0000313" key="3">
    <source>
        <dbReference type="EMBL" id="CAG9821727.1"/>
    </source>
</evidence>
<dbReference type="EMBL" id="OU896711">
    <property type="protein sequence ID" value="CAG9821727.1"/>
    <property type="molecule type" value="Genomic_DNA"/>
</dbReference>
<dbReference type="CDD" id="cd14319">
    <property type="entry name" value="UBA_NBR1"/>
    <property type="match status" value="1"/>
</dbReference>
<dbReference type="Gene3D" id="2.60.40.10">
    <property type="entry name" value="Immunoglobulins"/>
    <property type="match status" value="1"/>
</dbReference>
<protein>
    <recommendedName>
        <fullName evidence="2">Nbr1 FW domain-containing protein</fullName>
    </recommendedName>
</protein>
<dbReference type="Pfam" id="PF16158">
    <property type="entry name" value="N_BRCA1_IG"/>
    <property type="match status" value="1"/>
</dbReference>
<dbReference type="GO" id="GO:0016236">
    <property type="term" value="P:macroautophagy"/>
    <property type="evidence" value="ECO:0007669"/>
    <property type="project" value="TreeGrafter"/>
</dbReference>
<feature type="domain" description="Nbr1 FW" evidence="2">
    <location>
        <begin position="351"/>
        <end position="439"/>
    </location>
</feature>
<feature type="compositionally biased region" description="Polar residues" evidence="1">
    <location>
        <begin position="936"/>
        <end position="945"/>
    </location>
</feature>
<reference evidence="3" key="1">
    <citation type="submission" date="2022-01" db="EMBL/GenBank/DDBJ databases">
        <authorList>
            <person name="King R."/>
        </authorList>
    </citation>
    <scope>NUCLEOTIDE SEQUENCE</scope>
</reference>
<organism evidence="3 4">
    <name type="scientific">Phaedon cochleariae</name>
    <name type="common">Mustard beetle</name>
    <dbReference type="NCBI Taxonomy" id="80249"/>
    <lineage>
        <taxon>Eukaryota</taxon>
        <taxon>Metazoa</taxon>
        <taxon>Ecdysozoa</taxon>
        <taxon>Arthropoda</taxon>
        <taxon>Hexapoda</taxon>
        <taxon>Insecta</taxon>
        <taxon>Pterygota</taxon>
        <taxon>Neoptera</taxon>
        <taxon>Endopterygota</taxon>
        <taxon>Coleoptera</taxon>
        <taxon>Polyphaga</taxon>
        <taxon>Cucujiformia</taxon>
        <taxon>Chrysomeloidea</taxon>
        <taxon>Chrysomelidae</taxon>
        <taxon>Chrysomelinae</taxon>
        <taxon>Chrysomelini</taxon>
        <taxon>Phaedon</taxon>
    </lineage>
</organism>
<name>A0A9N9SH19_PHACE</name>
<dbReference type="GO" id="GO:0043130">
    <property type="term" value="F:ubiquitin binding"/>
    <property type="evidence" value="ECO:0007669"/>
    <property type="project" value="TreeGrafter"/>
</dbReference>
<feature type="compositionally biased region" description="Polar residues" evidence="1">
    <location>
        <begin position="556"/>
        <end position="565"/>
    </location>
</feature>
<keyword evidence="4" id="KW-1185">Reference proteome</keyword>
<feature type="region of interest" description="Disordered" evidence="1">
    <location>
        <begin position="918"/>
        <end position="948"/>
    </location>
</feature>
<dbReference type="Gene3D" id="1.10.8.10">
    <property type="entry name" value="DNA helicase RuvA subunit, C-terminal domain"/>
    <property type="match status" value="1"/>
</dbReference>
<feature type="compositionally biased region" description="Basic and acidic residues" evidence="1">
    <location>
        <begin position="922"/>
        <end position="931"/>
    </location>
</feature>
<dbReference type="InterPro" id="IPR013783">
    <property type="entry name" value="Ig-like_fold"/>
</dbReference>
<dbReference type="SUPFAM" id="SSF46934">
    <property type="entry name" value="UBA-like"/>
    <property type="match status" value="1"/>
</dbReference>
<evidence type="ECO:0000313" key="4">
    <source>
        <dbReference type="Proteomes" id="UP001153737"/>
    </source>
</evidence>
<evidence type="ECO:0000256" key="1">
    <source>
        <dbReference type="SAM" id="MobiDB-lite"/>
    </source>
</evidence>
<feature type="compositionally biased region" description="Basic and acidic residues" evidence="1">
    <location>
        <begin position="268"/>
        <end position="281"/>
    </location>
</feature>
<accession>A0A9N9SH19</accession>
<dbReference type="GO" id="GO:0000407">
    <property type="term" value="C:phagophore assembly site"/>
    <property type="evidence" value="ECO:0007669"/>
    <property type="project" value="TreeGrafter"/>
</dbReference>
<gene>
    <name evidence="3" type="ORF">PHAECO_LOCUS9086</name>
</gene>
<reference evidence="3" key="2">
    <citation type="submission" date="2022-10" db="EMBL/GenBank/DDBJ databases">
        <authorList>
            <consortium name="ENA_rothamsted_submissions"/>
            <consortium name="culmorum"/>
            <person name="King R."/>
        </authorList>
    </citation>
    <scope>NUCLEOTIDE SEQUENCE</scope>
</reference>
<feature type="region of interest" description="Disordered" evidence="1">
    <location>
        <begin position="839"/>
        <end position="900"/>
    </location>
</feature>
<feature type="compositionally biased region" description="Polar residues" evidence="1">
    <location>
        <begin position="863"/>
        <end position="876"/>
    </location>
</feature>
<feature type="compositionally biased region" description="Basic residues" evidence="1">
    <location>
        <begin position="256"/>
        <end position="267"/>
    </location>
</feature>
<dbReference type="InterPro" id="IPR009060">
    <property type="entry name" value="UBA-like_sf"/>
</dbReference>
<evidence type="ECO:0000259" key="2">
    <source>
        <dbReference type="Pfam" id="PF16158"/>
    </source>
</evidence>
<dbReference type="PANTHER" id="PTHR20930:SF0">
    <property type="entry name" value="PROTEIN ILRUN"/>
    <property type="match status" value="1"/>
</dbReference>
<dbReference type="Proteomes" id="UP001153737">
    <property type="component" value="Chromosome 5"/>
</dbReference>
<sequence length="1061" mass="117817">MSSKKKDLEIIYNLQWKSKPANGGDKANIIGMYDIPATTLNWEIFKSYLLKNSGTVGVDVKVSYITDSNREFPIESQTDFQIALYAFRRKARMGDIVNLKLERISEQPLYKNIRHSNDVETQFSNEATPLVSKCCSSASPPEWFTAYMAQFKKNWTEEITATMSCIVSNIKPHTISQPTCYHMRKSKPESSKRIRKLPLLTGESSHETKDIIKTLKIEGKLERKLEKLEHKTKKIRDKKMALFAKSSDSEAGHSSGRGHGRTRKHPLPQRDGEEKEEEMTRKHLLPQRDGGEEEITRKHLLPQREREEKEEEIIRKHLLPQRDGGEEEDEIAQMGASPVNTQEIVPHMLGGEVYLHQWEVINTGKLPWTKQTALLFTWGSKALKPLDTIVPVPHLKPGDIGKLSVRLQVPNYPGQYECYWHFHHKERRFGHWLGCQIIVDEFNLKGNKSVLETSYQSRQPKPVKPSVAGDFYRIDGDSMVKQYSNVWQGAAPSDGRCTLNLDLPLKAEEAANINDEESDSAKQDHEQLVRRISVGIEDIKLQDPTDTNDSDSDNQSIVSLTESNSSKGYSQGYVVVPLPECFKIDNMLPIEKTDEGMSSDSVKTVVPPVIEVEPIATTKVPAVTATASADKSEAVDEQGDCFDRNNNSEDVDQNSAGSVQKADDACSTSSRKSDIVMVTMPEGAEKDSEEYAYVIVDGQRVPIPKKIIKSEYLQTIVRSPESTPDNISRFSSANSSVEILNKEELPDQTQKEVPATIDTALAADPKPQEPIETAENPDCSGELLSHCSAAGSCFSDANGARLFVFPQDCPGYEVVYPADELARTAEGCEYTWAKSETHYAYPNPDDPSAPAHPLQDPLVPTPIANTASLAGESNPSAAALPTPDGQTATPPNPHWRTADPQPLNLSTGVPVCRQATAQEAARGAHVDREIPEGPFTATSTPQSHGESPIRDFLAAERARKPAPKATSSEALFQGASTVFNTARSVINRMVPQELPFLPANDVPQQPGKWVNGHWVSTNPETPREANLQALAEMGFWNRDLNATLLARYEDDLSRVVAELVQ</sequence>
<dbReference type="AlphaFoldDB" id="A0A9N9SH19"/>
<dbReference type="OrthoDB" id="661148at2759"/>
<feature type="region of interest" description="Disordered" evidence="1">
    <location>
        <begin position="540"/>
        <end position="565"/>
    </location>
</feature>
<feature type="region of interest" description="Disordered" evidence="1">
    <location>
        <begin position="241"/>
        <end position="311"/>
    </location>
</feature>
<dbReference type="PANTHER" id="PTHR20930">
    <property type="entry name" value="OVARIAN CARCINOMA ANTIGEN CA125-RELATED"/>
    <property type="match status" value="1"/>
</dbReference>
<dbReference type="InterPro" id="IPR032350">
    <property type="entry name" value="Nbr1_FW"/>
</dbReference>
<dbReference type="CDD" id="cd14947">
    <property type="entry name" value="NBR1_like"/>
    <property type="match status" value="1"/>
</dbReference>
<feature type="region of interest" description="Disordered" evidence="1">
    <location>
        <begin position="642"/>
        <end position="667"/>
    </location>
</feature>
<feature type="compositionally biased region" description="Basic and acidic residues" evidence="1">
    <location>
        <begin position="294"/>
        <end position="311"/>
    </location>
</feature>